<organism evidence="2">
    <name type="scientific">Salvia splendens</name>
    <name type="common">Scarlet sage</name>
    <dbReference type="NCBI Taxonomy" id="180675"/>
    <lineage>
        <taxon>Eukaryota</taxon>
        <taxon>Viridiplantae</taxon>
        <taxon>Streptophyta</taxon>
        <taxon>Embryophyta</taxon>
        <taxon>Tracheophyta</taxon>
        <taxon>Spermatophyta</taxon>
        <taxon>Magnoliopsida</taxon>
        <taxon>eudicotyledons</taxon>
        <taxon>Gunneridae</taxon>
        <taxon>Pentapetalae</taxon>
        <taxon>asterids</taxon>
        <taxon>lamiids</taxon>
        <taxon>Lamiales</taxon>
        <taxon>Lamiaceae</taxon>
        <taxon>Nepetoideae</taxon>
        <taxon>Mentheae</taxon>
        <taxon>Salviinae</taxon>
        <taxon>Salvia</taxon>
        <taxon>Salvia subgen. Calosphace</taxon>
        <taxon>core Calosphace</taxon>
    </lineage>
</organism>
<evidence type="ECO:0000256" key="1">
    <source>
        <dbReference type="SAM" id="MobiDB-lite"/>
    </source>
</evidence>
<feature type="compositionally biased region" description="Basic and acidic residues" evidence="1">
    <location>
        <begin position="174"/>
        <end position="183"/>
    </location>
</feature>
<name>A0A8X8WTB1_SALSN</name>
<accession>A0A8X8WTB1</accession>
<gene>
    <name evidence="2" type="ORF">SASPL_141243</name>
</gene>
<keyword evidence="3" id="KW-1185">Reference proteome</keyword>
<protein>
    <submittedName>
        <fullName evidence="2">Uncharacterized protein</fullName>
    </submittedName>
</protein>
<feature type="compositionally biased region" description="Pro residues" evidence="1">
    <location>
        <begin position="223"/>
        <end position="246"/>
    </location>
</feature>
<dbReference type="Proteomes" id="UP000298416">
    <property type="component" value="Unassembled WGS sequence"/>
</dbReference>
<dbReference type="AlphaFoldDB" id="A0A8X8WTB1"/>
<dbReference type="EMBL" id="PNBA02000015">
    <property type="protein sequence ID" value="KAG6399759.1"/>
    <property type="molecule type" value="Genomic_DNA"/>
</dbReference>
<evidence type="ECO:0000313" key="3">
    <source>
        <dbReference type="Proteomes" id="UP000298416"/>
    </source>
</evidence>
<comment type="caution">
    <text evidence="2">The sequence shown here is derived from an EMBL/GenBank/DDBJ whole genome shotgun (WGS) entry which is preliminary data.</text>
</comment>
<feature type="region of interest" description="Disordered" evidence="1">
    <location>
        <begin position="174"/>
        <end position="246"/>
    </location>
</feature>
<sequence>MSVEALAMAGVSYMESGIIFEKLEVCYTTPPYLVVVAEEKQSSRLEIGAHRKQNEEMMKANIKEWAKAVASAQGSIGVRDQRSWRELSVNPTGTARARQLRPEKLELLLLRGHEDPKFLHRHSVAESPQFHQQTLGIVDLRAIAGERDRQHARPSQIIAIARAARHQEYLKDCLQHDSHDPRSRRGISATPTGIARAPSSARSSRFRIPSSPFCGRIPSISSPNPPNSQPPPPPHRRPPPPPPPPPLCRRRRRSFQQRVQLVISDPEITNNGFKMFVGQDIYSFDISVDNFRIAVLMQLIRAIKSGLIPDVCALISPTLTHLPTVAMLHCKPTTSDLIVPLCV</sequence>
<reference evidence="2" key="2">
    <citation type="submission" date="2020-08" db="EMBL/GenBank/DDBJ databases">
        <title>Plant Genome Project.</title>
        <authorList>
            <person name="Zhang R.-G."/>
        </authorList>
    </citation>
    <scope>NUCLEOTIDE SEQUENCE</scope>
    <source>
        <strain evidence="2">Huo1</strain>
        <tissue evidence="2">Leaf</tissue>
    </source>
</reference>
<proteinExistence type="predicted"/>
<feature type="compositionally biased region" description="Low complexity" evidence="1">
    <location>
        <begin position="194"/>
        <end position="222"/>
    </location>
</feature>
<evidence type="ECO:0000313" key="2">
    <source>
        <dbReference type="EMBL" id="KAG6399759.1"/>
    </source>
</evidence>
<reference evidence="2" key="1">
    <citation type="submission" date="2018-01" db="EMBL/GenBank/DDBJ databases">
        <authorList>
            <person name="Mao J.F."/>
        </authorList>
    </citation>
    <scope>NUCLEOTIDE SEQUENCE</scope>
    <source>
        <strain evidence="2">Huo1</strain>
        <tissue evidence="2">Leaf</tissue>
    </source>
</reference>